<keyword evidence="3" id="KW-0472">Membrane</keyword>
<protein>
    <recommendedName>
        <fullName evidence="6">Galactose oxidase</fullName>
    </recommendedName>
</protein>
<keyword evidence="3" id="KW-0812">Transmembrane</keyword>
<comment type="caution">
    <text evidence="4">The sequence shown here is derived from an EMBL/GenBank/DDBJ whole genome shotgun (WGS) entry which is preliminary data.</text>
</comment>
<dbReference type="SUPFAM" id="SSF117281">
    <property type="entry name" value="Kelch motif"/>
    <property type="match status" value="1"/>
</dbReference>
<dbReference type="AlphaFoldDB" id="A0A397SE77"/>
<evidence type="ECO:0000256" key="1">
    <source>
        <dbReference type="ARBA" id="ARBA00022441"/>
    </source>
</evidence>
<reference evidence="4 5" key="1">
    <citation type="submission" date="2018-06" db="EMBL/GenBank/DDBJ databases">
        <title>Comparative genomics reveals the genomic features of Rhizophagus irregularis, R. cerebriforme, R. diaphanum and Gigaspora rosea, and their symbiotic lifestyle signature.</title>
        <authorList>
            <person name="Morin E."/>
            <person name="San Clemente H."/>
            <person name="Chen E.C.H."/>
            <person name="De La Providencia I."/>
            <person name="Hainaut M."/>
            <person name="Kuo A."/>
            <person name="Kohler A."/>
            <person name="Murat C."/>
            <person name="Tang N."/>
            <person name="Roy S."/>
            <person name="Loubradou J."/>
            <person name="Henrissat B."/>
            <person name="Grigoriev I.V."/>
            <person name="Corradi N."/>
            <person name="Roux C."/>
            <person name="Martin F.M."/>
        </authorList>
    </citation>
    <scope>NUCLEOTIDE SEQUENCE [LARGE SCALE GENOMIC DNA]</scope>
    <source>
        <strain evidence="4 5">DAOM 227022</strain>
    </source>
</reference>
<dbReference type="InterPro" id="IPR015915">
    <property type="entry name" value="Kelch-typ_b-propeller"/>
</dbReference>
<dbReference type="EMBL" id="QKYT01000606">
    <property type="protein sequence ID" value="RIA83036.1"/>
    <property type="molecule type" value="Genomic_DNA"/>
</dbReference>
<dbReference type="Proteomes" id="UP000265703">
    <property type="component" value="Unassembled WGS sequence"/>
</dbReference>
<organism evidence="4 5">
    <name type="scientific">Glomus cerebriforme</name>
    <dbReference type="NCBI Taxonomy" id="658196"/>
    <lineage>
        <taxon>Eukaryota</taxon>
        <taxon>Fungi</taxon>
        <taxon>Fungi incertae sedis</taxon>
        <taxon>Mucoromycota</taxon>
        <taxon>Glomeromycotina</taxon>
        <taxon>Glomeromycetes</taxon>
        <taxon>Glomerales</taxon>
        <taxon>Glomeraceae</taxon>
        <taxon>Glomus</taxon>
    </lineage>
</organism>
<dbReference type="Gene3D" id="2.120.10.80">
    <property type="entry name" value="Kelch-type beta propeller"/>
    <property type="match status" value="2"/>
</dbReference>
<evidence type="ECO:0008006" key="6">
    <source>
        <dbReference type="Google" id="ProtNLM"/>
    </source>
</evidence>
<evidence type="ECO:0000313" key="4">
    <source>
        <dbReference type="EMBL" id="RIA83036.1"/>
    </source>
</evidence>
<dbReference type="Pfam" id="PF24681">
    <property type="entry name" value="Kelch_KLHDC2_KLHL20_DRC7"/>
    <property type="match status" value="1"/>
</dbReference>
<accession>A0A397SE77</accession>
<dbReference type="PANTHER" id="PTHR46093:SF18">
    <property type="entry name" value="FIBRONECTIN TYPE-III DOMAIN-CONTAINING PROTEIN"/>
    <property type="match status" value="1"/>
</dbReference>
<gene>
    <name evidence="4" type="ORF">C1645_880736</name>
</gene>
<dbReference type="OrthoDB" id="432528at2759"/>
<keyword evidence="5" id="KW-1185">Reference proteome</keyword>
<evidence type="ECO:0000256" key="2">
    <source>
        <dbReference type="ARBA" id="ARBA00022737"/>
    </source>
</evidence>
<dbReference type="PANTHER" id="PTHR46093">
    <property type="entry name" value="ACYL-COA-BINDING DOMAIN-CONTAINING PROTEIN 5"/>
    <property type="match status" value="1"/>
</dbReference>
<proteinExistence type="predicted"/>
<keyword evidence="2" id="KW-0677">Repeat</keyword>
<name>A0A397SE77_9GLOM</name>
<keyword evidence="1" id="KW-0880">Kelch repeat</keyword>
<sequence length="381" mass="42357">MVSFKPNQRTLHTVTLINDKLYIIGGNSSTGMLNDFFYLDVSASFNTQNLSWVDLSSTNAIVPQHYGAASVKGGANNDTLFLYGGFTTELRSPLYTFDTQTNLWNIPTMAKNIPRKSFLTGIIDNNGKMYLWGRLKGALRGPNDMLIIDTINLSLSSKMGSLSDAPILRYNYGATLLPNNNIIYMGGFYVGNLTVFPLDTVHIYNTINNSWYSQITTGKVPSSRDGFSVILGLDGQSVIIFGAPNLTSEDTLYELNLSNFEWYIPKISNTSQIPKGRTYHKANIIGKYMVISFGFGYDQSESDILLLDISNKDEYVWSNTFEPPVIPVKSVQAKNFTGIIIGSSIGITLLSFGGLFILYKWNKKKQKQKNLASIPHILSDC</sequence>
<feature type="transmembrane region" description="Helical" evidence="3">
    <location>
        <begin position="336"/>
        <end position="359"/>
    </location>
</feature>
<evidence type="ECO:0000313" key="5">
    <source>
        <dbReference type="Proteomes" id="UP000265703"/>
    </source>
</evidence>
<evidence type="ECO:0000256" key="3">
    <source>
        <dbReference type="SAM" id="Phobius"/>
    </source>
</evidence>
<keyword evidence="3" id="KW-1133">Transmembrane helix</keyword>